<reference evidence="4" key="1">
    <citation type="submission" date="2021-01" db="EMBL/GenBank/DDBJ databases">
        <title>Caligus Genome Assembly.</title>
        <authorList>
            <person name="Gallardo-Escarate C."/>
        </authorList>
    </citation>
    <scope>NUCLEOTIDE SEQUENCE [LARGE SCALE GENOMIC DNA]</scope>
</reference>
<keyword evidence="2" id="KW-1133">Transmembrane helix</keyword>
<keyword evidence="1" id="KW-1015">Disulfide bond</keyword>
<evidence type="ECO:0000313" key="3">
    <source>
        <dbReference type="EMBL" id="QQP50905.1"/>
    </source>
</evidence>
<evidence type="ECO:0000256" key="1">
    <source>
        <dbReference type="ARBA" id="ARBA00023157"/>
    </source>
</evidence>
<dbReference type="EMBL" id="CP045896">
    <property type="protein sequence ID" value="QQP50905.1"/>
    <property type="molecule type" value="Genomic_DNA"/>
</dbReference>
<dbReference type="Proteomes" id="UP000595437">
    <property type="component" value="Chromosome 7"/>
</dbReference>
<feature type="non-terminal residue" evidence="3">
    <location>
        <position position="109"/>
    </location>
</feature>
<sequence length="109" mass="12588">MIKVCNNQFDCLDSSDERSEICQGKFGIPLVIFTLLLTLYIILGVIVFLNQNKDELHAKESPKLSKDELRELQKEYVALHEASNTKDFLEKYKECRQVLLEVVNVVELV</sequence>
<keyword evidence="2" id="KW-0812">Transmembrane</keyword>
<gene>
    <name evidence="3" type="ORF">FKW44_012061</name>
</gene>
<accession>A0A7T8KAN5</accession>
<evidence type="ECO:0000313" key="4">
    <source>
        <dbReference type="Proteomes" id="UP000595437"/>
    </source>
</evidence>
<keyword evidence="2" id="KW-0472">Membrane</keyword>
<proteinExistence type="predicted"/>
<name>A0A7T8KAN5_CALRO</name>
<organism evidence="3 4">
    <name type="scientific">Caligus rogercresseyi</name>
    <name type="common">Sea louse</name>
    <dbReference type="NCBI Taxonomy" id="217165"/>
    <lineage>
        <taxon>Eukaryota</taxon>
        <taxon>Metazoa</taxon>
        <taxon>Ecdysozoa</taxon>
        <taxon>Arthropoda</taxon>
        <taxon>Crustacea</taxon>
        <taxon>Multicrustacea</taxon>
        <taxon>Hexanauplia</taxon>
        <taxon>Copepoda</taxon>
        <taxon>Siphonostomatoida</taxon>
        <taxon>Caligidae</taxon>
        <taxon>Caligus</taxon>
    </lineage>
</organism>
<protein>
    <submittedName>
        <fullName evidence="3">Brainspecific angiogenesis inhibitor 1like</fullName>
    </submittedName>
</protein>
<dbReference type="Gene3D" id="4.10.400.10">
    <property type="entry name" value="Low-density Lipoprotein Receptor"/>
    <property type="match status" value="1"/>
</dbReference>
<evidence type="ECO:0000256" key="2">
    <source>
        <dbReference type="SAM" id="Phobius"/>
    </source>
</evidence>
<dbReference type="InterPro" id="IPR036055">
    <property type="entry name" value="LDL_receptor-like_sf"/>
</dbReference>
<dbReference type="AlphaFoldDB" id="A0A7T8KAN5"/>
<keyword evidence="4" id="KW-1185">Reference proteome</keyword>
<feature type="transmembrane region" description="Helical" evidence="2">
    <location>
        <begin position="26"/>
        <end position="49"/>
    </location>
</feature>